<name>A0A4Y7KL95_PAPSO</name>
<proteinExistence type="predicted"/>
<accession>A0A4Y7KL95</accession>
<gene>
    <name evidence="2" type="ORF">C5167_049593</name>
</gene>
<keyword evidence="1" id="KW-0812">Transmembrane</keyword>
<evidence type="ECO:0000313" key="2">
    <source>
        <dbReference type="EMBL" id="RZC74113.1"/>
    </source>
</evidence>
<reference evidence="2 3" key="1">
    <citation type="journal article" date="2018" name="Science">
        <title>The opium poppy genome and morphinan production.</title>
        <authorList>
            <person name="Guo L."/>
            <person name="Winzer T."/>
            <person name="Yang X."/>
            <person name="Li Y."/>
            <person name="Ning Z."/>
            <person name="He Z."/>
            <person name="Teodor R."/>
            <person name="Lu Y."/>
            <person name="Bowser T.A."/>
            <person name="Graham I.A."/>
            <person name="Ye K."/>
        </authorList>
    </citation>
    <scope>NUCLEOTIDE SEQUENCE [LARGE SCALE GENOMIC DNA]</scope>
    <source>
        <strain evidence="3">cv. HN1</strain>
        <tissue evidence="2">Leaves</tissue>
    </source>
</reference>
<organism evidence="2 3">
    <name type="scientific">Papaver somniferum</name>
    <name type="common">Opium poppy</name>
    <dbReference type="NCBI Taxonomy" id="3469"/>
    <lineage>
        <taxon>Eukaryota</taxon>
        <taxon>Viridiplantae</taxon>
        <taxon>Streptophyta</taxon>
        <taxon>Embryophyta</taxon>
        <taxon>Tracheophyta</taxon>
        <taxon>Spermatophyta</taxon>
        <taxon>Magnoliopsida</taxon>
        <taxon>Ranunculales</taxon>
        <taxon>Papaveraceae</taxon>
        <taxon>Papaveroideae</taxon>
        <taxon>Papaver</taxon>
    </lineage>
</organism>
<feature type="transmembrane region" description="Helical" evidence="1">
    <location>
        <begin position="20"/>
        <end position="41"/>
    </location>
</feature>
<dbReference type="Gramene" id="RZC74113">
    <property type="protein sequence ID" value="RZC74113"/>
    <property type="gene ID" value="C5167_049593"/>
</dbReference>
<keyword evidence="3" id="KW-1185">Reference proteome</keyword>
<sequence>MQRFAPIPFLFQLWHKQPSLLCPFLNVPPPVLLGFTMVMLLRSQANVVLTFLIQSTPLLSAPNTYLWLIQLHLLRKKNYGLLLLPLPLLLENNKETSEESLFTSIDRFAA</sequence>
<keyword evidence="1" id="KW-0472">Membrane</keyword>
<dbReference type="AlphaFoldDB" id="A0A4Y7KL95"/>
<keyword evidence="1" id="KW-1133">Transmembrane helix</keyword>
<dbReference type="EMBL" id="CM010722">
    <property type="protein sequence ID" value="RZC74113.1"/>
    <property type="molecule type" value="Genomic_DNA"/>
</dbReference>
<evidence type="ECO:0000256" key="1">
    <source>
        <dbReference type="SAM" id="Phobius"/>
    </source>
</evidence>
<protein>
    <submittedName>
        <fullName evidence="2">Uncharacterized protein</fullName>
    </submittedName>
</protein>
<dbReference type="Proteomes" id="UP000316621">
    <property type="component" value="Chromosome 8"/>
</dbReference>
<evidence type="ECO:0000313" key="3">
    <source>
        <dbReference type="Proteomes" id="UP000316621"/>
    </source>
</evidence>
<feature type="transmembrane region" description="Helical" evidence="1">
    <location>
        <begin position="47"/>
        <end position="68"/>
    </location>
</feature>